<evidence type="ECO:0000313" key="4">
    <source>
        <dbReference type="Proteomes" id="UP001152300"/>
    </source>
</evidence>
<sequence>MSNTSDISADASVPSGETKPKVSYRKNTTRIPWLACIFVIIIGVLVTQSIITSSHKIVSYQPGGSPRFAQAGNYRTCQENKADTLVPNLISVDEQNVILVQRREIEAQLSDIHRLFSETVYPALEQLLESENTASDQYEDFFDAIHKAKTTLRIETEQKTTEIMKIARSLEETIQSPPDPKEWWWKRLATTTQKESFAKNQIEYITSLHRAHENATISTIRQIPQIGYAADKAHRDLKISADRVISYIQYERRIQTGNLNQVLLDITTKDAFIPRCQNYLWYSVKMRLGKYRLERKGRKDSKKAYETSLEILKKLQAMCRDLKI</sequence>
<gene>
    <name evidence="3" type="ORF">OCU04_007598</name>
</gene>
<protein>
    <submittedName>
        <fullName evidence="3">Uncharacterized protein</fullName>
    </submittedName>
</protein>
<keyword evidence="2" id="KW-1133">Transmembrane helix</keyword>
<reference evidence="3" key="1">
    <citation type="submission" date="2022-11" db="EMBL/GenBank/DDBJ databases">
        <title>Genome Resource of Sclerotinia nivalis Strain SnTB1, a Plant Pathogen Isolated from American Ginseng.</title>
        <authorList>
            <person name="Fan S."/>
        </authorList>
    </citation>
    <scope>NUCLEOTIDE SEQUENCE</scope>
    <source>
        <strain evidence="3">SnTB1</strain>
    </source>
</reference>
<organism evidence="3 4">
    <name type="scientific">Sclerotinia nivalis</name>
    <dbReference type="NCBI Taxonomy" id="352851"/>
    <lineage>
        <taxon>Eukaryota</taxon>
        <taxon>Fungi</taxon>
        <taxon>Dikarya</taxon>
        <taxon>Ascomycota</taxon>
        <taxon>Pezizomycotina</taxon>
        <taxon>Leotiomycetes</taxon>
        <taxon>Helotiales</taxon>
        <taxon>Sclerotiniaceae</taxon>
        <taxon>Sclerotinia</taxon>
    </lineage>
</organism>
<keyword evidence="2" id="KW-0472">Membrane</keyword>
<dbReference type="Proteomes" id="UP001152300">
    <property type="component" value="Unassembled WGS sequence"/>
</dbReference>
<keyword evidence="2" id="KW-0812">Transmembrane</keyword>
<evidence type="ECO:0000313" key="3">
    <source>
        <dbReference type="EMBL" id="KAJ8063735.1"/>
    </source>
</evidence>
<feature type="transmembrane region" description="Helical" evidence="2">
    <location>
        <begin position="31"/>
        <end position="51"/>
    </location>
</feature>
<dbReference type="OrthoDB" id="3544113at2759"/>
<proteinExistence type="predicted"/>
<evidence type="ECO:0000256" key="2">
    <source>
        <dbReference type="SAM" id="Phobius"/>
    </source>
</evidence>
<evidence type="ECO:0000256" key="1">
    <source>
        <dbReference type="SAM" id="MobiDB-lite"/>
    </source>
</evidence>
<dbReference type="EMBL" id="JAPEIS010000008">
    <property type="protein sequence ID" value="KAJ8063735.1"/>
    <property type="molecule type" value="Genomic_DNA"/>
</dbReference>
<feature type="region of interest" description="Disordered" evidence="1">
    <location>
        <begin position="1"/>
        <end position="22"/>
    </location>
</feature>
<dbReference type="AlphaFoldDB" id="A0A9X0DIK5"/>
<comment type="caution">
    <text evidence="3">The sequence shown here is derived from an EMBL/GenBank/DDBJ whole genome shotgun (WGS) entry which is preliminary data.</text>
</comment>
<accession>A0A9X0DIK5</accession>
<keyword evidence="4" id="KW-1185">Reference proteome</keyword>
<name>A0A9X0DIK5_9HELO</name>